<keyword evidence="5" id="KW-0808">Transferase</keyword>
<dbReference type="GO" id="GO:0004594">
    <property type="term" value="F:pantothenate kinase activity"/>
    <property type="evidence" value="ECO:0007669"/>
    <property type="project" value="InterPro"/>
</dbReference>
<evidence type="ECO:0000256" key="9">
    <source>
        <dbReference type="ARBA" id="ARBA00022958"/>
    </source>
</evidence>
<dbReference type="Gene3D" id="3.30.420.40">
    <property type="match status" value="2"/>
</dbReference>
<evidence type="ECO:0000256" key="4">
    <source>
        <dbReference type="ARBA" id="ARBA00022490"/>
    </source>
</evidence>
<evidence type="ECO:0000256" key="1">
    <source>
        <dbReference type="ARBA" id="ARBA00001958"/>
    </source>
</evidence>
<dbReference type="GO" id="GO:0015937">
    <property type="term" value="P:coenzyme A biosynthetic process"/>
    <property type="evidence" value="ECO:0007669"/>
    <property type="project" value="UniProtKB-KW"/>
</dbReference>
<evidence type="ECO:0000256" key="11">
    <source>
        <dbReference type="ARBA" id="ARBA00038036"/>
    </source>
</evidence>
<evidence type="ECO:0000256" key="6">
    <source>
        <dbReference type="ARBA" id="ARBA00022741"/>
    </source>
</evidence>
<comment type="cofactor">
    <cofactor evidence="1">
        <name>K(+)</name>
        <dbReference type="ChEBI" id="CHEBI:29103"/>
    </cofactor>
</comment>
<evidence type="ECO:0000256" key="5">
    <source>
        <dbReference type="ARBA" id="ARBA00022679"/>
    </source>
</evidence>
<dbReference type="InterPro" id="IPR004619">
    <property type="entry name" value="Type_III_PanK"/>
</dbReference>
<evidence type="ECO:0000256" key="8">
    <source>
        <dbReference type="ARBA" id="ARBA00022840"/>
    </source>
</evidence>
<dbReference type="SUPFAM" id="SSF53067">
    <property type="entry name" value="Actin-like ATPase domain"/>
    <property type="match status" value="2"/>
</dbReference>
<keyword evidence="7" id="KW-0418">Kinase</keyword>
<dbReference type="CDD" id="cd24015">
    <property type="entry name" value="ASKHA_NBD_PanK-III"/>
    <property type="match status" value="1"/>
</dbReference>
<evidence type="ECO:0000256" key="10">
    <source>
        <dbReference type="ARBA" id="ARBA00022993"/>
    </source>
</evidence>
<comment type="subunit">
    <text evidence="3">Homodimer.</text>
</comment>
<keyword evidence="9" id="KW-0630">Potassium</keyword>
<accession>A0A381SH71</accession>
<reference evidence="13" key="1">
    <citation type="submission" date="2018-05" db="EMBL/GenBank/DDBJ databases">
        <authorList>
            <person name="Lanie J.A."/>
            <person name="Ng W.-L."/>
            <person name="Kazmierczak K.M."/>
            <person name="Andrzejewski T.M."/>
            <person name="Davidsen T.M."/>
            <person name="Wayne K.J."/>
            <person name="Tettelin H."/>
            <person name="Glass J.I."/>
            <person name="Rusch D."/>
            <person name="Podicherti R."/>
            <person name="Tsui H.-C.T."/>
            <person name="Winkler M.E."/>
        </authorList>
    </citation>
    <scope>NUCLEOTIDE SEQUENCE</scope>
</reference>
<proteinExistence type="inferred from homology"/>
<gene>
    <name evidence="13" type="ORF">METZ01_LOCUS55492</name>
</gene>
<dbReference type="HAMAP" id="MF_01274">
    <property type="entry name" value="Pantothen_kinase_3"/>
    <property type="match status" value="1"/>
</dbReference>
<keyword evidence="10" id="KW-0173">Coenzyme A biosynthesis</keyword>
<dbReference type="InterPro" id="IPR043129">
    <property type="entry name" value="ATPase_NBD"/>
</dbReference>
<dbReference type="Pfam" id="PF03309">
    <property type="entry name" value="Pan_kinase"/>
    <property type="match status" value="1"/>
</dbReference>
<keyword evidence="8" id="KW-0067">ATP-binding</keyword>
<dbReference type="NCBIfam" id="TIGR00671">
    <property type="entry name" value="baf"/>
    <property type="match status" value="1"/>
</dbReference>
<comment type="similarity">
    <text evidence="11">Belongs to the type III pantothenate kinase family.</text>
</comment>
<keyword evidence="6" id="KW-0547">Nucleotide-binding</keyword>
<organism evidence="13">
    <name type="scientific">marine metagenome</name>
    <dbReference type="NCBI Taxonomy" id="408172"/>
    <lineage>
        <taxon>unclassified sequences</taxon>
        <taxon>metagenomes</taxon>
        <taxon>ecological metagenomes</taxon>
    </lineage>
</organism>
<dbReference type="GO" id="GO:0005524">
    <property type="term" value="F:ATP binding"/>
    <property type="evidence" value="ECO:0007669"/>
    <property type="project" value="UniProtKB-KW"/>
</dbReference>
<dbReference type="PANTHER" id="PTHR34265:SF1">
    <property type="entry name" value="TYPE III PANTOTHENATE KINASE"/>
    <property type="match status" value="1"/>
</dbReference>
<evidence type="ECO:0000256" key="2">
    <source>
        <dbReference type="ARBA" id="ARBA00004496"/>
    </source>
</evidence>
<evidence type="ECO:0000256" key="3">
    <source>
        <dbReference type="ARBA" id="ARBA00011738"/>
    </source>
</evidence>
<evidence type="ECO:0000256" key="12">
    <source>
        <dbReference type="ARBA" id="ARBA00040883"/>
    </source>
</evidence>
<protein>
    <recommendedName>
        <fullName evidence="12">Type III pantothenate kinase</fullName>
    </recommendedName>
</protein>
<keyword evidence="4" id="KW-0963">Cytoplasm</keyword>
<dbReference type="EMBL" id="UINC01003025">
    <property type="protein sequence ID" value="SVA02638.1"/>
    <property type="molecule type" value="Genomic_DNA"/>
</dbReference>
<dbReference type="AlphaFoldDB" id="A0A381SH71"/>
<comment type="subcellular location">
    <subcellularLocation>
        <location evidence="2">Cytoplasm</location>
    </subcellularLocation>
</comment>
<dbReference type="PANTHER" id="PTHR34265">
    <property type="entry name" value="TYPE III PANTOTHENATE KINASE"/>
    <property type="match status" value="1"/>
</dbReference>
<evidence type="ECO:0000313" key="13">
    <source>
        <dbReference type="EMBL" id="SVA02638.1"/>
    </source>
</evidence>
<dbReference type="GO" id="GO:0005737">
    <property type="term" value="C:cytoplasm"/>
    <property type="evidence" value="ECO:0007669"/>
    <property type="project" value="UniProtKB-SubCell"/>
</dbReference>
<evidence type="ECO:0000256" key="7">
    <source>
        <dbReference type="ARBA" id="ARBA00022777"/>
    </source>
</evidence>
<sequence length="250" mass="26977">MILELDIGNSRIKWRAFDPKKEAASKKGEVAGLQDLETNLLGFRPEAVRFCSVRDKTFAGSICKWCERAWGIEPQEAVVERSCAGVTNHYEDLSRLGIDRWLAMVAAYQLANGSSVIVDGGTALTLDILAKDGQHQGGYILPGLELMATSLEANTGIQLSEELYIASPAPGHSTEEAVINGNLVALLSLVKEVLQSVFEQDPGVKLFLSGGDAELLDQHILFDNKEVVSSLVLDGLAIVCPINAEGDESH</sequence>
<name>A0A381SH71_9ZZZZ</name>